<dbReference type="EMBL" id="QCYY01001263">
    <property type="protein sequence ID" value="ROT79271.1"/>
    <property type="molecule type" value="Genomic_DNA"/>
</dbReference>
<dbReference type="PROSITE" id="PS51029">
    <property type="entry name" value="MADF"/>
    <property type="match status" value="1"/>
</dbReference>
<evidence type="ECO:0000259" key="2">
    <source>
        <dbReference type="PROSITE" id="PS51029"/>
    </source>
</evidence>
<comment type="caution">
    <text evidence="3">The sequence shown here is derived from an EMBL/GenBank/DDBJ whole genome shotgun (WGS) entry which is preliminary data.</text>
</comment>
<name>A0A3R7MDY2_PENVA</name>
<dbReference type="OrthoDB" id="6152242at2759"/>
<feature type="domain" description="MADF" evidence="2">
    <location>
        <begin position="9"/>
        <end position="105"/>
    </location>
</feature>
<dbReference type="PANTHER" id="PTHR21505:SF8">
    <property type="entry name" value="DPT-YFP REPRESSOR BY OVEREXPRESSION, ISOFORM D-RELATED"/>
    <property type="match status" value="1"/>
</dbReference>
<organism evidence="3 4">
    <name type="scientific">Penaeus vannamei</name>
    <name type="common">Whiteleg shrimp</name>
    <name type="synonym">Litopenaeus vannamei</name>
    <dbReference type="NCBI Taxonomy" id="6689"/>
    <lineage>
        <taxon>Eukaryota</taxon>
        <taxon>Metazoa</taxon>
        <taxon>Ecdysozoa</taxon>
        <taxon>Arthropoda</taxon>
        <taxon>Crustacea</taxon>
        <taxon>Multicrustacea</taxon>
        <taxon>Malacostraca</taxon>
        <taxon>Eumalacostraca</taxon>
        <taxon>Eucarida</taxon>
        <taxon>Decapoda</taxon>
        <taxon>Dendrobranchiata</taxon>
        <taxon>Penaeoidea</taxon>
        <taxon>Penaeidae</taxon>
        <taxon>Penaeus</taxon>
    </lineage>
</organism>
<dbReference type="AlphaFoldDB" id="A0A3R7MDY2"/>
<gene>
    <name evidence="3" type="ORF">C7M84_001993</name>
</gene>
<dbReference type="SMART" id="SM00595">
    <property type="entry name" value="MADF"/>
    <property type="match status" value="1"/>
</dbReference>
<dbReference type="PANTHER" id="PTHR21505">
    <property type="entry name" value="MADF DOMAIN-CONTAINING PROTEIN-RELATED"/>
    <property type="match status" value="1"/>
</dbReference>
<dbReference type="Proteomes" id="UP000283509">
    <property type="component" value="Unassembled WGS sequence"/>
</dbReference>
<keyword evidence="4" id="KW-1185">Reference proteome</keyword>
<proteinExistence type="predicted"/>
<dbReference type="Pfam" id="PF10545">
    <property type="entry name" value="MADF_DNA_bdg"/>
    <property type="match status" value="1"/>
</dbReference>
<protein>
    <recommendedName>
        <fullName evidence="2">MADF domain-containing protein</fullName>
    </recommendedName>
</protein>
<reference evidence="3 4" key="1">
    <citation type="submission" date="2018-04" db="EMBL/GenBank/DDBJ databases">
        <authorList>
            <person name="Zhang X."/>
            <person name="Yuan J."/>
            <person name="Li F."/>
            <person name="Xiang J."/>
        </authorList>
    </citation>
    <scope>NUCLEOTIDE SEQUENCE [LARGE SCALE GENOMIC DNA]</scope>
    <source>
        <tissue evidence="3">Muscle</tissue>
    </source>
</reference>
<evidence type="ECO:0000313" key="4">
    <source>
        <dbReference type="Proteomes" id="UP000283509"/>
    </source>
</evidence>
<evidence type="ECO:0000313" key="3">
    <source>
        <dbReference type="EMBL" id="ROT79271.1"/>
    </source>
</evidence>
<sequence length="235" mass="27745">MSKANFWREFISLYEAMPVLWKVNSKAYRDKPSETECYDKLLEKLREIEPNADQETVKRKIRNLRINYHRELRKVIRSEKAENGEIYRPTLWYFKSMYFLRDEEIYQTGLLILQSEDKNALRAVEAYYQVDNTGGAQQVDLQPPNKRQKKDVQNKEEESCPTTSCRLRQSEDFADILGRCWAQDFRHLKAEQQIYARKAVNDILFEGRMGTLHQHSVKINETCARCADHKADGGK</sequence>
<feature type="region of interest" description="Disordered" evidence="1">
    <location>
        <begin position="135"/>
        <end position="161"/>
    </location>
</feature>
<evidence type="ECO:0000256" key="1">
    <source>
        <dbReference type="SAM" id="MobiDB-lite"/>
    </source>
</evidence>
<reference evidence="3 4" key="2">
    <citation type="submission" date="2019-01" db="EMBL/GenBank/DDBJ databases">
        <title>The decoding of complex shrimp genome reveals the adaptation for benthos swimmer, frequently molting mechanism and breeding impact on genome.</title>
        <authorList>
            <person name="Sun Y."/>
            <person name="Gao Y."/>
            <person name="Yu Y."/>
        </authorList>
    </citation>
    <scope>NUCLEOTIDE SEQUENCE [LARGE SCALE GENOMIC DNA]</scope>
    <source>
        <tissue evidence="3">Muscle</tissue>
    </source>
</reference>
<accession>A0A3R7MDY2</accession>
<dbReference type="InterPro" id="IPR006578">
    <property type="entry name" value="MADF-dom"/>
</dbReference>